<name>A0A060A9N6_PSEFL</name>
<protein>
    <submittedName>
        <fullName evidence="1">Uncharacterized protein</fullName>
    </submittedName>
</protein>
<proteinExistence type="predicted"/>
<sequence>MQRLEIERLQVASEGFGVVVEVVAHGAGAQAQGLQQFVRLGGIGLVRRKLVLVQGVPFAVQALQGFLQRLGRSVAQGFEAVLVEARAVHRASALHQVVGFVHQHSGAPLVQLGQAEQHGAKVEIVVVVGDHQVSPARHFLAEVIRAHIMGQGDIAQVALIQQTHLRGCRARGRQAIVKALGQGAGITVTGFVQVFARLVPRYQFKYAQRQIGVTVEQHLGGIQCQLAARGLGGEEEHLVQLLRRQGLEHREERADGLADAGGRLGHQATAGADRLVDGLGQRALAGTKLGMGEGQALCSAVARVAVLHFLARPAQEQHTLLVEEPLKLGRLKTLVEQGFTLTDDVEVHQRQVDFMQAEFLAHQPAVHFDLGPMQLPMVGGLGVEVAAIGFHLFKAIAVRVVTVRPAPHLELLVVAFQGHFILIMRAASRGDRAMADDTFLGAGRRREAQVEVADLGRELTQRPHRNAVAQAGSAQRT</sequence>
<organism evidence="1">
    <name type="scientific">Pseudomonas fluorescens</name>
    <dbReference type="NCBI Taxonomy" id="294"/>
    <lineage>
        <taxon>Bacteria</taxon>
        <taxon>Pseudomonadati</taxon>
        <taxon>Pseudomonadota</taxon>
        <taxon>Gammaproteobacteria</taxon>
        <taxon>Pseudomonadales</taxon>
        <taxon>Pseudomonadaceae</taxon>
        <taxon>Pseudomonas</taxon>
    </lineage>
</organism>
<reference evidence="1" key="1">
    <citation type="journal article" date="2014" name="Front. Microbiol.">
        <title>Extracellular enzyme production and cheating in Pseudomonas fluorescens depend on diffusion rates.</title>
        <authorList>
            <person name="Allison S.D."/>
            <person name="Lu Y."/>
            <person name="Kent A.G."/>
            <person name="Martiny A.C."/>
        </authorList>
    </citation>
    <scope>NUCLEOTIDE SEQUENCE</scope>
    <source>
        <strain evidence="1">ON2</strain>
    </source>
</reference>
<dbReference type="EMBL" id="KJ540107">
    <property type="protein sequence ID" value="AIA61607.1"/>
    <property type="molecule type" value="Genomic_DNA"/>
</dbReference>
<accession>A0A060A9N6</accession>
<dbReference type="AlphaFoldDB" id="A0A060A9N6"/>
<evidence type="ECO:0000313" key="1">
    <source>
        <dbReference type="EMBL" id="AIA61607.1"/>
    </source>
</evidence>